<comment type="caution">
    <text evidence="2">The sequence shown here is derived from an EMBL/GenBank/DDBJ whole genome shotgun (WGS) entry which is preliminary data.</text>
</comment>
<proteinExistence type="predicted"/>
<evidence type="ECO:0000256" key="1">
    <source>
        <dbReference type="SAM" id="MobiDB-lite"/>
    </source>
</evidence>
<evidence type="ECO:0000313" key="2">
    <source>
        <dbReference type="EMBL" id="KAF6814863.1"/>
    </source>
</evidence>
<name>A0A8H6N0B6_9PEZI</name>
<feature type="region of interest" description="Disordered" evidence="1">
    <location>
        <begin position="151"/>
        <end position="182"/>
    </location>
</feature>
<organism evidence="2 3">
    <name type="scientific">Colletotrichum sojae</name>
    <dbReference type="NCBI Taxonomy" id="2175907"/>
    <lineage>
        <taxon>Eukaryota</taxon>
        <taxon>Fungi</taxon>
        <taxon>Dikarya</taxon>
        <taxon>Ascomycota</taxon>
        <taxon>Pezizomycotina</taxon>
        <taxon>Sordariomycetes</taxon>
        <taxon>Hypocreomycetidae</taxon>
        <taxon>Glomerellales</taxon>
        <taxon>Glomerellaceae</taxon>
        <taxon>Colletotrichum</taxon>
        <taxon>Colletotrichum orchidearum species complex</taxon>
    </lineage>
</organism>
<reference evidence="2 3" key="1">
    <citation type="journal article" date="2020" name="Phytopathology">
        <title>Genome Sequence Resources of Colletotrichum truncatum, C. plurivorum, C. musicola, and C. sojae: Four Species Pathogenic to Soybean (Glycine max).</title>
        <authorList>
            <person name="Rogerio F."/>
            <person name="Boufleur T.R."/>
            <person name="Ciampi-Guillardi M."/>
            <person name="Sukno S.A."/>
            <person name="Thon M.R."/>
            <person name="Massola Junior N.S."/>
            <person name="Baroncelli R."/>
        </authorList>
    </citation>
    <scope>NUCLEOTIDE SEQUENCE [LARGE SCALE GENOMIC DNA]</scope>
    <source>
        <strain evidence="2 3">LFN0009</strain>
    </source>
</reference>
<dbReference type="Proteomes" id="UP000652219">
    <property type="component" value="Unassembled WGS sequence"/>
</dbReference>
<sequence length="284" mass="30780">MFSVISLEEISPNQTWLDRVTDWTQSVSDLQQDSFLHQMGTFGVSRLQQESMPGTFGPHAGLVIPEAAVSQPVSRSNPRLAAQLPPRLQPGPLFGPQADAWLTSEAAAPQSVSRISTRLDARPRPGTFGPQPGIFGPQAGLFSTEAAVTQPVSRTSTRLGAEPGPRPRPTNNYNHMDEDDEGPWDDALLDASDYLPPSEPSTVVSQLYTTKNAVVWQQMMSDDDRGPVLWGTPGFKEARTIRDPYALRDANGSLVVPPAPYPGSRGAYPGSNLPTGYPPPLPWQ</sequence>
<accession>A0A8H6N0B6</accession>
<dbReference type="EMBL" id="WIGN01000040">
    <property type="protein sequence ID" value="KAF6814863.1"/>
    <property type="molecule type" value="Genomic_DNA"/>
</dbReference>
<gene>
    <name evidence="2" type="ORF">CSOJ01_03874</name>
</gene>
<dbReference type="AlphaFoldDB" id="A0A8H6N0B6"/>
<keyword evidence="3" id="KW-1185">Reference proteome</keyword>
<feature type="region of interest" description="Disordered" evidence="1">
    <location>
        <begin position="251"/>
        <end position="284"/>
    </location>
</feature>
<protein>
    <submittedName>
        <fullName evidence="2">Uncharacterized protein</fullName>
    </submittedName>
</protein>
<evidence type="ECO:0000313" key="3">
    <source>
        <dbReference type="Proteomes" id="UP000652219"/>
    </source>
</evidence>